<feature type="compositionally biased region" description="Low complexity" evidence="1">
    <location>
        <begin position="319"/>
        <end position="332"/>
    </location>
</feature>
<feature type="transmembrane region" description="Helical" evidence="2">
    <location>
        <begin position="416"/>
        <end position="434"/>
    </location>
</feature>
<reference evidence="3 4" key="1">
    <citation type="journal article" date="2010" name="Cell">
        <title>The genome of Naegleria gruberi illuminates early eukaryotic versatility.</title>
        <authorList>
            <person name="Fritz-Laylin L.K."/>
            <person name="Prochnik S.E."/>
            <person name="Ginger M.L."/>
            <person name="Dacks J.B."/>
            <person name="Carpenter M.L."/>
            <person name="Field M.C."/>
            <person name="Kuo A."/>
            <person name="Paredez A."/>
            <person name="Chapman J."/>
            <person name="Pham J."/>
            <person name="Shu S."/>
            <person name="Neupane R."/>
            <person name="Cipriano M."/>
            <person name="Mancuso J."/>
            <person name="Tu H."/>
            <person name="Salamov A."/>
            <person name="Lindquist E."/>
            <person name="Shapiro H."/>
            <person name="Lucas S."/>
            <person name="Grigoriev I.V."/>
            <person name="Cande W.Z."/>
            <person name="Fulton C."/>
            <person name="Rokhsar D.S."/>
            <person name="Dawson S.C."/>
        </authorList>
    </citation>
    <scope>NUCLEOTIDE SEQUENCE [LARGE SCALE GENOMIC DNA]</scope>
    <source>
        <strain evidence="3 4">NEG-M</strain>
    </source>
</reference>
<dbReference type="VEuPathDB" id="AmoebaDB:NAEGRDRAFT_68501"/>
<evidence type="ECO:0000313" key="3">
    <source>
        <dbReference type="EMBL" id="EFC43426.1"/>
    </source>
</evidence>
<evidence type="ECO:0000313" key="4">
    <source>
        <dbReference type="Proteomes" id="UP000006671"/>
    </source>
</evidence>
<dbReference type="AlphaFoldDB" id="D2VHZ6"/>
<dbReference type="OrthoDB" id="48306at2759"/>
<dbReference type="CDD" id="cd14726">
    <property type="entry name" value="TraB_PrgY-like"/>
    <property type="match status" value="1"/>
</dbReference>
<feature type="compositionally biased region" description="Polar residues" evidence="1">
    <location>
        <begin position="360"/>
        <end position="369"/>
    </location>
</feature>
<dbReference type="GeneID" id="8853384"/>
<dbReference type="Proteomes" id="UP000006671">
    <property type="component" value="Unassembled WGS sequence"/>
</dbReference>
<keyword evidence="2" id="KW-1133">Transmembrane helix</keyword>
<dbReference type="STRING" id="5762.D2VHZ6"/>
<dbReference type="eggNOG" id="KOG2860">
    <property type="taxonomic scope" value="Eukaryota"/>
</dbReference>
<feature type="compositionally biased region" description="Polar residues" evidence="1">
    <location>
        <begin position="14"/>
        <end position="27"/>
    </location>
</feature>
<sequence>MEKLKNETLPQYPPTDNNNTDYSITQTTDDHSKNNSTPLLKSTTIVLEQGNYRIHVLGTAHVSEESAREVRELILEKKPSIVILELCQGRSSILVDTNILKKKPFEKSENSFDGENSSPILMEKTEEIDPHSNNNNRQSLFSLLMDYVKKKRKITLFQLALVYFMQKVTNDLKIQTGIEMKAAYDISVKLNSRIILGDRPIDITLNRCWHLMGYFQKFKFISHILYACTQTFSSKDIEMLKHSDILTDIIEEFGNQFPQLARVLVDERDAYLTHSILKAIEYLENERLRRDQLDSADDVESNNSNISSNNSTALEESKITTTNTTDISTITNESKENQIEEEGANSWSESEDEEIDTRSGDNSSETTQPDLDPNTIVVVVGAGHVNGISKYFSNPEKINRREIMKRYKNESNTGNILFIFAILFTLLGIVMYLFKDMFM</sequence>
<dbReference type="InterPro" id="IPR046345">
    <property type="entry name" value="TraB_PrgY-like"/>
</dbReference>
<dbReference type="InParanoid" id="D2VHZ6"/>
<dbReference type="OMA" id="INRREIM"/>
<evidence type="ECO:0000256" key="1">
    <source>
        <dbReference type="SAM" id="MobiDB-lite"/>
    </source>
</evidence>
<protein>
    <submittedName>
        <fullName evidence="3">Predicted protein</fullName>
    </submittedName>
</protein>
<organism evidence="4">
    <name type="scientific">Naegleria gruberi</name>
    <name type="common">Amoeba</name>
    <dbReference type="NCBI Taxonomy" id="5762"/>
    <lineage>
        <taxon>Eukaryota</taxon>
        <taxon>Discoba</taxon>
        <taxon>Heterolobosea</taxon>
        <taxon>Tetramitia</taxon>
        <taxon>Eutetramitia</taxon>
        <taxon>Vahlkampfiidae</taxon>
        <taxon>Naegleria</taxon>
    </lineage>
</organism>
<evidence type="ECO:0000256" key="2">
    <source>
        <dbReference type="SAM" id="Phobius"/>
    </source>
</evidence>
<dbReference type="PANTHER" id="PTHR21530">
    <property type="entry name" value="PHEROMONE SHUTDOWN PROTEIN"/>
    <property type="match status" value="1"/>
</dbReference>
<feature type="region of interest" description="Disordered" evidence="1">
    <location>
        <begin position="1"/>
        <end position="37"/>
    </location>
</feature>
<gene>
    <name evidence="3" type="ORF">NAEGRDRAFT_68501</name>
</gene>
<keyword evidence="2" id="KW-0812">Transmembrane</keyword>
<keyword evidence="2" id="KW-0472">Membrane</keyword>
<name>D2VHZ6_NAEGR</name>
<dbReference type="EMBL" id="GG738873">
    <property type="protein sequence ID" value="EFC43426.1"/>
    <property type="molecule type" value="Genomic_DNA"/>
</dbReference>
<keyword evidence="4" id="KW-1185">Reference proteome</keyword>
<dbReference type="KEGG" id="ngr:NAEGRDRAFT_68501"/>
<feature type="region of interest" description="Disordered" evidence="1">
    <location>
        <begin position="294"/>
        <end position="372"/>
    </location>
</feature>
<dbReference type="PANTHER" id="PTHR21530:SF7">
    <property type="entry name" value="TRAB DOMAIN-CONTAINING PROTEIN"/>
    <property type="match status" value="1"/>
</dbReference>
<accession>D2VHZ6</accession>
<feature type="compositionally biased region" description="Acidic residues" evidence="1">
    <location>
        <begin position="339"/>
        <end position="355"/>
    </location>
</feature>
<dbReference type="RefSeq" id="XP_002676170.1">
    <property type="nucleotide sequence ID" value="XM_002676124.1"/>
</dbReference>
<feature type="compositionally biased region" description="Low complexity" evidence="1">
    <location>
        <begin position="301"/>
        <end position="311"/>
    </location>
</feature>
<proteinExistence type="predicted"/>